<feature type="domain" description="CYTH" evidence="1">
    <location>
        <begin position="3"/>
        <end position="190"/>
    </location>
</feature>
<comment type="caution">
    <text evidence="2">The sequence shown here is derived from an EMBL/GenBank/DDBJ whole genome shotgun (WGS) entry which is preliminary data.</text>
</comment>
<keyword evidence="3" id="KW-1185">Reference proteome</keyword>
<evidence type="ECO:0000313" key="3">
    <source>
        <dbReference type="Proteomes" id="UP001596620"/>
    </source>
</evidence>
<gene>
    <name evidence="2" type="ORF">ACFQU8_03135</name>
</gene>
<sequence>MQEIEIEYKNLLIKEEFDRLFGGLAFPEYPDVQTNHYFETPDFALKDLGCALRIREKEQAFTLTLKEPSTDGLLETHDTLTPEEAHNWLNRAGTAGSSVIKRLTDKNISIEDLLYFGSMTTKRREFDDSSLVFVLDESTYHGITDYELEIEAASKTDGEQAISKTLEDFDIKKRATPNKIQRFFAAMPGR</sequence>
<dbReference type="InterPro" id="IPR023577">
    <property type="entry name" value="CYTH_domain"/>
</dbReference>
<dbReference type="CDD" id="cd07762">
    <property type="entry name" value="CYTH-like_Pase_1"/>
    <property type="match status" value="1"/>
</dbReference>
<dbReference type="PIRSF" id="PIRSF012526">
    <property type="entry name" value="CYTH_UCP012526"/>
    <property type="match status" value="1"/>
</dbReference>
<dbReference type="InterPro" id="IPR009195">
    <property type="entry name" value="Uncharacterised_YjbK"/>
</dbReference>
<accession>A0ABW2UR49</accession>
<dbReference type="SUPFAM" id="SSF55154">
    <property type="entry name" value="CYTH-like phosphatases"/>
    <property type="match status" value="1"/>
</dbReference>
<evidence type="ECO:0000313" key="2">
    <source>
        <dbReference type="EMBL" id="MFC7746234.1"/>
    </source>
</evidence>
<dbReference type="Gene3D" id="2.40.320.10">
    <property type="entry name" value="Hypothetical Protein Pfu-838710-001"/>
    <property type="match status" value="1"/>
</dbReference>
<name>A0ABW2UR49_9BACI</name>
<proteinExistence type="predicted"/>
<protein>
    <submittedName>
        <fullName evidence="2">CYTH domain-containing protein</fullName>
    </submittedName>
</protein>
<dbReference type="EMBL" id="JBHTGR010000005">
    <property type="protein sequence ID" value="MFC7746234.1"/>
    <property type="molecule type" value="Genomic_DNA"/>
</dbReference>
<evidence type="ECO:0000259" key="1">
    <source>
        <dbReference type="PROSITE" id="PS51707"/>
    </source>
</evidence>
<dbReference type="Proteomes" id="UP001596620">
    <property type="component" value="Unassembled WGS sequence"/>
</dbReference>
<dbReference type="RefSeq" id="WP_382357716.1">
    <property type="nucleotide sequence ID" value="NZ_JBHTGR010000005.1"/>
</dbReference>
<dbReference type="Pfam" id="PF01928">
    <property type="entry name" value="CYTH"/>
    <property type="match status" value="1"/>
</dbReference>
<dbReference type="PROSITE" id="PS51707">
    <property type="entry name" value="CYTH"/>
    <property type="match status" value="1"/>
</dbReference>
<dbReference type="SMART" id="SM01118">
    <property type="entry name" value="CYTH"/>
    <property type="match status" value="1"/>
</dbReference>
<organism evidence="2 3">
    <name type="scientific">Lentibacillus kimchii</name>
    <dbReference type="NCBI Taxonomy" id="1542911"/>
    <lineage>
        <taxon>Bacteria</taxon>
        <taxon>Bacillati</taxon>
        <taxon>Bacillota</taxon>
        <taxon>Bacilli</taxon>
        <taxon>Bacillales</taxon>
        <taxon>Bacillaceae</taxon>
        <taxon>Lentibacillus</taxon>
    </lineage>
</organism>
<dbReference type="InterPro" id="IPR033469">
    <property type="entry name" value="CYTH-like_dom_sf"/>
</dbReference>
<reference evidence="3" key="1">
    <citation type="journal article" date="2019" name="Int. J. Syst. Evol. Microbiol.">
        <title>The Global Catalogue of Microorganisms (GCM) 10K type strain sequencing project: providing services to taxonomists for standard genome sequencing and annotation.</title>
        <authorList>
            <consortium name="The Broad Institute Genomics Platform"/>
            <consortium name="The Broad Institute Genome Sequencing Center for Infectious Disease"/>
            <person name="Wu L."/>
            <person name="Ma J."/>
        </authorList>
    </citation>
    <scope>NUCLEOTIDE SEQUENCE [LARGE SCALE GENOMIC DNA]</scope>
    <source>
        <strain evidence="3">JCM 30234</strain>
    </source>
</reference>